<evidence type="ECO:0000256" key="3">
    <source>
        <dbReference type="ARBA" id="ARBA00022833"/>
    </source>
</evidence>
<keyword evidence="10" id="KW-1185">Reference proteome</keyword>
<sequence>MDFETEKPPTSIISPEESNFSKVIFINVKQSYPPNTDVRCKFCKDESFICNPKDWIGIFKVGWKTTREYFTWISTRNSVENTVLFTAYYLPKDDDDYQFCYVDHNGEVRGASTPFQFRNNNPEDEDDIMMVTSEIEMKKLIEENVELQKLVTKVTEERSVLHNENENQKQKIQNLQDDLVNLTEKLQRLEPEYMELTVQSKNLEEDNKTMKQTIQSLDSELQMQRRQEEKLLLEIKEMEKINDNLQEEKKHFEKLQSYMKTLEEEKEKLESALKLHKEREIKYLSDKEELEKSLEKSVAEKCFFQLQTLTLEREKKQKESLKQSLDKELKKAFELERMMEQKNEKLRSAEERITSLSKQVDVIKAESENKMKQMGGLHITIANLEGEMKRLKDECKGKQESERTVRELRAQLQYIEEKNLCLEQQLVQQQDIHREQGEEILMLRTTIELREAEIQDMKGMEQNHRIEIDELHSRLLERTPDVPTPPNQSLIFGNPYQGRFPRGSQATSTRQPSSPLQCPMCPETFLPHQRQILEDHVMCHLDGDEARQ</sequence>
<organism evidence="9 10">
    <name type="scientific">Engystomops pustulosus</name>
    <name type="common">Tungara frog</name>
    <name type="synonym">Physalaemus pustulosus</name>
    <dbReference type="NCBI Taxonomy" id="76066"/>
    <lineage>
        <taxon>Eukaryota</taxon>
        <taxon>Metazoa</taxon>
        <taxon>Chordata</taxon>
        <taxon>Craniata</taxon>
        <taxon>Vertebrata</taxon>
        <taxon>Euteleostomi</taxon>
        <taxon>Amphibia</taxon>
        <taxon>Batrachia</taxon>
        <taxon>Anura</taxon>
        <taxon>Neobatrachia</taxon>
        <taxon>Hyloidea</taxon>
        <taxon>Leptodactylidae</taxon>
        <taxon>Leiuperinae</taxon>
        <taxon>Engystomops</taxon>
    </lineage>
</organism>
<keyword evidence="1" id="KW-0479">Metal-binding</keyword>
<dbReference type="InterPro" id="IPR041641">
    <property type="entry name" value="CALCOCO1/2_Zn_UBZ1"/>
</dbReference>
<dbReference type="Proteomes" id="UP000824782">
    <property type="component" value="Unassembled WGS sequence"/>
</dbReference>
<proteinExistence type="predicted"/>
<evidence type="ECO:0000256" key="5">
    <source>
        <dbReference type="PROSITE-ProRule" id="PRU01253"/>
    </source>
</evidence>
<feature type="domain" description="UBZ1-type" evidence="8">
    <location>
        <begin position="515"/>
        <end position="540"/>
    </location>
</feature>
<evidence type="ECO:0000256" key="2">
    <source>
        <dbReference type="ARBA" id="ARBA00022771"/>
    </source>
</evidence>
<evidence type="ECO:0000256" key="4">
    <source>
        <dbReference type="ARBA" id="ARBA00023054"/>
    </source>
</evidence>
<evidence type="ECO:0000259" key="8">
    <source>
        <dbReference type="PROSITE" id="PS51905"/>
    </source>
</evidence>
<dbReference type="PANTHER" id="PTHR31915">
    <property type="entry name" value="SKICH DOMAIN-CONTAINING PROTEIN"/>
    <property type="match status" value="1"/>
</dbReference>
<name>A0AAV7AZ88_ENGPU</name>
<keyword evidence="2 5" id="KW-0863">Zinc-finger</keyword>
<feature type="compositionally biased region" description="Polar residues" evidence="7">
    <location>
        <begin position="504"/>
        <end position="516"/>
    </location>
</feature>
<dbReference type="InterPro" id="IPR051002">
    <property type="entry name" value="UBA_autophagy_assoc_protein"/>
</dbReference>
<dbReference type="InterPro" id="IPR041611">
    <property type="entry name" value="SKICH"/>
</dbReference>
<gene>
    <name evidence="9" type="ORF">GDO81_013099</name>
</gene>
<feature type="region of interest" description="Disordered" evidence="7">
    <location>
        <begin position="493"/>
        <end position="517"/>
    </location>
</feature>
<feature type="coiled-coil region" evidence="6">
    <location>
        <begin position="130"/>
        <end position="282"/>
    </location>
</feature>
<dbReference type="EMBL" id="WNYA01000006">
    <property type="protein sequence ID" value="KAG8566095.1"/>
    <property type="molecule type" value="Genomic_DNA"/>
</dbReference>
<protein>
    <recommendedName>
        <fullName evidence="8">UBZ1-type domain-containing protein</fullName>
    </recommendedName>
</protein>
<dbReference type="PANTHER" id="PTHR31915:SF8">
    <property type="entry name" value="TAX1-BINDING PROTEIN 1"/>
    <property type="match status" value="1"/>
</dbReference>
<dbReference type="AlphaFoldDB" id="A0AAV7AZ88"/>
<dbReference type="GO" id="GO:0008270">
    <property type="term" value="F:zinc ion binding"/>
    <property type="evidence" value="ECO:0007669"/>
    <property type="project" value="UniProtKB-KW"/>
</dbReference>
<accession>A0AAV7AZ88</accession>
<reference evidence="9" key="1">
    <citation type="thesis" date="2020" institute="ProQuest LLC" country="789 East Eisenhower Parkway, Ann Arbor, MI, USA">
        <title>Comparative Genomics and Chromosome Evolution.</title>
        <authorList>
            <person name="Mudd A.B."/>
        </authorList>
    </citation>
    <scope>NUCLEOTIDE SEQUENCE</scope>
    <source>
        <strain evidence="9">237g6f4</strain>
        <tissue evidence="9">Blood</tissue>
    </source>
</reference>
<dbReference type="Pfam" id="PF17751">
    <property type="entry name" value="SKICH"/>
    <property type="match status" value="1"/>
</dbReference>
<evidence type="ECO:0000256" key="1">
    <source>
        <dbReference type="ARBA" id="ARBA00022723"/>
    </source>
</evidence>
<evidence type="ECO:0000256" key="6">
    <source>
        <dbReference type="SAM" id="Coils"/>
    </source>
</evidence>
<comment type="caution">
    <text evidence="9">The sequence shown here is derived from an EMBL/GenBank/DDBJ whole genome shotgun (WGS) entry which is preliminary data.</text>
</comment>
<evidence type="ECO:0000256" key="7">
    <source>
        <dbReference type="SAM" id="MobiDB-lite"/>
    </source>
</evidence>
<feature type="coiled-coil region" evidence="6">
    <location>
        <begin position="311"/>
        <end position="425"/>
    </location>
</feature>
<keyword evidence="3" id="KW-0862">Zinc</keyword>
<dbReference type="Gene3D" id="2.60.40.2840">
    <property type="match status" value="1"/>
</dbReference>
<keyword evidence="4 6" id="KW-0175">Coiled coil</keyword>
<evidence type="ECO:0000313" key="9">
    <source>
        <dbReference type="EMBL" id="KAG8566095.1"/>
    </source>
</evidence>
<dbReference type="PROSITE" id="PS51905">
    <property type="entry name" value="ZF_UBZ1"/>
    <property type="match status" value="1"/>
</dbReference>
<evidence type="ECO:0000313" key="10">
    <source>
        <dbReference type="Proteomes" id="UP000824782"/>
    </source>
</evidence>